<dbReference type="RefSeq" id="XP_027188635.1">
    <property type="nucleotide sequence ID" value="XM_027332834.1"/>
</dbReference>
<keyword evidence="1 3" id="KW-0853">WD repeat</keyword>
<dbReference type="AlphaFoldDB" id="A0A3Q7YDV4"/>
<sequence length="313" mass="34783">MPWFHTQQAPVEFCCKSVSFYNALKFNFLKLKLRTFPLNLLNLFLLISGTYLAGGGLSGDIYRWEVESGRLLKKWHASNQAIRCLVFSEDDSLLISGSVDGTVRVWSLFMIFDDLRSREASSTYEYSFTEHVGSHGCVNDLVIGYGGCSAIIVSASDDRTCKVWSLSSGTLQRSILFPSKMNAEHVLYAGSEDGKIFIVALNTTRVPTNNHGSYIIDSFSNHSKKVTCLAYSAIEKLLISGSEDGIIRVWNASTHNIVRVFKNAKGPITNILVLRQENDSSNHMSSNLQAVSKKQGSHISPLEKYTNSIDEDS</sequence>
<feature type="domain" description="Neurobeachin beta-propeller" evidence="5">
    <location>
        <begin position="66"/>
        <end position="276"/>
    </location>
</feature>
<feature type="repeat" description="WD" evidence="3">
    <location>
        <begin position="75"/>
        <end position="108"/>
    </location>
</feature>
<evidence type="ECO:0000256" key="3">
    <source>
        <dbReference type="PROSITE-ProRule" id="PRU00221"/>
    </source>
</evidence>
<name>A0A3Q7YDV4_CICAR</name>
<dbReference type="GO" id="GO:0006261">
    <property type="term" value="P:DNA-templated DNA replication"/>
    <property type="evidence" value="ECO:0007669"/>
    <property type="project" value="TreeGrafter"/>
</dbReference>
<dbReference type="Gene3D" id="2.130.10.10">
    <property type="entry name" value="YVTN repeat-like/Quinoprotein amine dehydrogenase"/>
    <property type="match status" value="2"/>
</dbReference>
<dbReference type="GO" id="GO:0120330">
    <property type="term" value="C:rixosome complex"/>
    <property type="evidence" value="ECO:0007669"/>
    <property type="project" value="TreeGrafter"/>
</dbReference>
<dbReference type="PROSITE" id="PS50082">
    <property type="entry name" value="WD_REPEATS_2"/>
    <property type="match status" value="3"/>
</dbReference>
<evidence type="ECO:0000256" key="2">
    <source>
        <dbReference type="ARBA" id="ARBA00022737"/>
    </source>
</evidence>
<dbReference type="SUPFAM" id="SSF50978">
    <property type="entry name" value="WD40 repeat-like"/>
    <property type="match status" value="1"/>
</dbReference>
<dbReference type="InterPro" id="IPR015943">
    <property type="entry name" value="WD40/YVTN_repeat-like_dom_sf"/>
</dbReference>
<evidence type="ECO:0000259" key="5">
    <source>
        <dbReference type="Pfam" id="PF20426"/>
    </source>
</evidence>
<evidence type="ECO:0000313" key="6">
    <source>
        <dbReference type="Proteomes" id="UP000087171"/>
    </source>
</evidence>
<gene>
    <name evidence="7" type="primary">LOC101500401</name>
</gene>
<dbReference type="InterPro" id="IPR020472">
    <property type="entry name" value="WD40_PAC1"/>
</dbReference>
<dbReference type="InterPro" id="IPR001680">
    <property type="entry name" value="WD40_rpt"/>
</dbReference>
<dbReference type="InterPro" id="IPR036322">
    <property type="entry name" value="WD40_repeat_dom_sf"/>
</dbReference>
<dbReference type="Pfam" id="PF20426">
    <property type="entry name" value="NBCH_WD40"/>
    <property type="match status" value="1"/>
</dbReference>
<dbReference type="STRING" id="3827.A0A3Q7YDV4"/>
<proteinExistence type="predicted"/>
<evidence type="ECO:0000313" key="7">
    <source>
        <dbReference type="RefSeq" id="XP_027188635.1"/>
    </source>
</evidence>
<dbReference type="PANTHER" id="PTHR18763:SF0">
    <property type="entry name" value="WD REPEAT-CONTAINING PROTEIN 18"/>
    <property type="match status" value="1"/>
</dbReference>
<reference evidence="6" key="1">
    <citation type="journal article" date="2013" name="Nat. Biotechnol.">
        <title>Draft genome sequence of chickpea (Cicer arietinum) provides a resource for trait improvement.</title>
        <authorList>
            <person name="Varshney R.K."/>
            <person name="Song C."/>
            <person name="Saxena R.K."/>
            <person name="Azam S."/>
            <person name="Yu S."/>
            <person name="Sharpe A.G."/>
            <person name="Cannon S."/>
            <person name="Baek J."/>
            <person name="Rosen B.D."/>
            <person name="Tar'an B."/>
            <person name="Millan T."/>
            <person name="Zhang X."/>
            <person name="Ramsay L.D."/>
            <person name="Iwata A."/>
            <person name="Wang Y."/>
            <person name="Nelson W."/>
            <person name="Farmer A.D."/>
            <person name="Gaur P.M."/>
            <person name="Soderlund C."/>
            <person name="Penmetsa R.V."/>
            <person name="Xu C."/>
            <person name="Bharti A.K."/>
            <person name="He W."/>
            <person name="Winter P."/>
            <person name="Zhao S."/>
            <person name="Hane J.K."/>
            <person name="Carrasquilla-Garcia N."/>
            <person name="Condie J.A."/>
            <person name="Upadhyaya H.D."/>
            <person name="Luo M.C."/>
            <person name="Thudi M."/>
            <person name="Gowda C.L."/>
            <person name="Singh N.P."/>
            <person name="Lichtenzveig J."/>
            <person name="Gali K.K."/>
            <person name="Rubio J."/>
            <person name="Nadarajan N."/>
            <person name="Dolezel J."/>
            <person name="Bansal K.C."/>
            <person name="Xu X."/>
            <person name="Edwards D."/>
            <person name="Zhang G."/>
            <person name="Kahl G."/>
            <person name="Gil J."/>
            <person name="Singh K.B."/>
            <person name="Datta S.K."/>
            <person name="Jackson S.A."/>
            <person name="Wang J."/>
            <person name="Cook D.R."/>
        </authorList>
    </citation>
    <scope>NUCLEOTIDE SEQUENCE [LARGE SCALE GENOMIC DNA]</scope>
    <source>
        <strain evidence="6">cv. CDC Frontier</strain>
    </source>
</reference>
<dbReference type="InterPro" id="IPR045227">
    <property type="entry name" value="WDR18/Ipi3/RID3"/>
</dbReference>
<feature type="compositionally biased region" description="Polar residues" evidence="4">
    <location>
        <begin position="283"/>
        <end position="298"/>
    </location>
</feature>
<organism evidence="6 7">
    <name type="scientific">Cicer arietinum</name>
    <name type="common">Chickpea</name>
    <name type="synonym">Garbanzo</name>
    <dbReference type="NCBI Taxonomy" id="3827"/>
    <lineage>
        <taxon>Eukaryota</taxon>
        <taxon>Viridiplantae</taxon>
        <taxon>Streptophyta</taxon>
        <taxon>Embryophyta</taxon>
        <taxon>Tracheophyta</taxon>
        <taxon>Spermatophyta</taxon>
        <taxon>Magnoliopsida</taxon>
        <taxon>eudicotyledons</taxon>
        <taxon>Gunneridae</taxon>
        <taxon>Pentapetalae</taxon>
        <taxon>rosids</taxon>
        <taxon>fabids</taxon>
        <taxon>Fabales</taxon>
        <taxon>Fabaceae</taxon>
        <taxon>Papilionoideae</taxon>
        <taxon>50 kb inversion clade</taxon>
        <taxon>NPAAA clade</taxon>
        <taxon>Hologalegina</taxon>
        <taxon>IRL clade</taxon>
        <taxon>Cicereae</taxon>
        <taxon>Cicer</taxon>
    </lineage>
</organism>
<evidence type="ECO:0000256" key="4">
    <source>
        <dbReference type="SAM" id="MobiDB-lite"/>
    </source>
</evidence>
<protein>
    <submittedName>
        <fullName evidence="7">Protein ROOT INITIATION DEFECTIVE 3-like</fullName>
    </submittedName>
</protein>
<dbReference type="SMART" id="SM00320">
    <property type="entry name" value="WD40"/>
    <property type="match status" value="3"/>
</dbReference>
<dbReference type="PANTHER" id="PTHR18763">
    <property type="entry name" value="WD-REPEAT PROTEIN 18"/>
    <property type="match status" value="1"/>
</dbReference>
<dbReference type="PROSITE" id="PS00678">
    <property type="entry name" value="WD_REPEATS_1"/>
    <property type="match status" value="1"/>
</dbReference>
<dbReference type="PROSITE" id="PS50294">
    <property type="entry name" value="WD_REPEATS_REGION"/>
    <property type="match status" value="2"/>
</dbReference>
<feature type="repeat" description="WD" evidence="3">
    <location>
        <begin position="219"/>
        <end position="260"/>
    </location>
</feature>
<keyword evidence="6" id="KW-1185">Reference proteome</keyword>
<evidence type="ECO:0000256" key="1">
    <source>
        <dbReference type="ARBA" id="ARBA00022574"/>
    </source>
</evidence>
<feature type="region of interest" description="Disordered" evidence="4">
    <location>
        <begin position="283"/>
        <end position="313"/>
    </location>
</feature>
<dbReference type="GO" id="GO:0005656">
    <property type="term" value="C:nuclear pre-replicative complex"/>
    <property type="evidence" value="ECO:0007669"/>
    <property type="project" value="TreeGrafter"/>
</dbReference>
<dbReference type="GO" id="GO:0006364">
    <property type="term" value="P:rRNA processing"/>
    <property type="evidence" value="ECO:0007669"/>
    <property type="project" value="TreeGrafter"/>
</dbReference>
<dbReference type="InterPro" id="IPR019775">
    <property type="entry name" value="WD40_repeat_CS"/>
</dbReference>
<keyword evidence="2" id="KW-0677">Repeat</keyword>
<reference evidence="7" key="2">
    <citation type="submission" date="2025-08" db="UniProtKB">
        <authorList>
            <consortium name="RefSeq"/>
        </authorList>
    </citation>
    <scope>IDENTIFICATION</scope>
    <source>
        <tissue evidence="7">Etiolated seedlings</tissue>
    </source>
</reference>
<dbReference type="PRINTS" id="PR00320">
    <property type="entry name" value="GPROTEINBRPT"/>
</dbReference>
<dbReference type="Proteomes" id="UP000087171">
    <property type="component" value="Chromosome Ca3"/>
</dbReference>
<dbReference type="InterPro" id="IPR046851">
    <property type="entry name" value="NBCH_WD40"/>
</dbReference>
<feature type="repeat" description="WD" evidence="3">
    <location>
        <begin position="152"/>
        <end position="174"/>
    </location>
</feature>
<accession>A0A3Q7YDV4</accession>